<dbReference type="PANTHER" id="PTHR13774:SF17">
    <property type="entry name" value="PHENAZINE BIOSYNTHESIS-LIKE DOMAIN-CONTAINING PROTEIN"/>
    <property type="match status" value="1"/>
</dbReference>
<dbReference type="OrthoDB" id="75169at2759"/>
<keyword evidence="2" id="KW-0413">Isomerase</keyword>
<sequence length="295" mass="31614">MAPKSFPYYQVSAFTADPLAGNPAAIAFIDRELAQDYDRLLNLSGTLNQPMGVFVYPSATPSNDPKVARFGVRFVSPMGETKLCGHGTLAASGVMFERGVVPPEVEVIEFETYLAGTIHGRRKDNGWYEIQLEAAELADVTEDERAKIISTLGAAFGREVKVNALKKGTQTHAAYLLIELDVNEDLHGSKVKAEAFDGTGFSINVVTTDSPDGSEAFVSRMFSPNLLGVTGGEDHVCGSAHCLLVPYWYAKKELSGIVDATQVSARGGNLKVSLQDGRTSLQGQTATFIGGNLFA</sequence>
<dbReference type="AlphaFoldDB" id="A0A0D7B3A6"/>
<reference evidence="3 4" key="1">
    <citation type="journal article" date="2015" name="Fungal Genet. Biol.">
        <title>Evolution of novel wood decay mechanisms in Agaricales revealed by the genome sequences of Fistulina hepatica and Cylindrobasidium torrendii.</title>
        <authorList>
            <person name="Floudas D."/>
            <person name="Held B.W."/>
            <person name="Riley R."/>
            <person name="Nagy L.G."/>
            <person name="Koehler G."/>
            <person name="Ransdell A.S."/>
            <person name="Younus H."/>
            <person name="Chow J."/>
            <person name="Chiniquy J."/>
            <person name="Lipzen A."/>
            <person name="Tritt A."/>
            <person name="Sun H."/>
            <person name="Haridas S."/>
            <person name="LaButti K."/>
            <person name="Ohm R.A."/>
            <person name="Kues U."/>
            <person name="Blanchette R.A."/>
            <person name="Grigoriev I.V."/>
            <person name="Minto R.E."/>
            <person name="Hibbett D.S."/>
        </authorList>
    </citation>
    <scope>NUCLEOTIDE SEQUENCE [LARGE SCALE GENOMIC DNA]</scope>
    <source>
        <strain evidence="3 4">FP15055 ss-10</strain>
    </source>
</reference>
<gene>
    <name evidence="3" type="ORF">CYLTODRAFT_445581</name>
</gene>
<dbReference type="Pfam" id="PF02567">
    <property type="entry name" value="PhzC-PhzF"/>
    <property type="match status" value="1"/>
</dbReference>
<dbReference type="Gene3D" id="3.10.310.10">
    <property type="entry name" value="Diaminopimelate Epimerase, Chain A, domain 1"/>
    <property type="match status" value="2"/>
</dbReference>
<comment type="similarity">
    <text evidence="1">Belongs to the PhzF family.</text>
</comment>
<dbReference type="Proteomes" id="UP000054007">
    <property type="component" value="Unassembled WGS sequence"/>
</dbReference>
<name>A0A0D7B3A6_9AGAR</name>
<evidence type="ECO:0000256" key="1">
    <source>
        <dbReference type="ARBA" id="ARBA00008270"/>
    </source>
</evidence>
<dbReference type="PANTHER" id="PTHR13774">
    <property type="entry name" value="PHENAZINE BIOSYNTHESIS PROTEIN"/>
    <property type="match status" value="1"/>
</dbReference>
<proteinExistence type="inferred from homology"/>
<dbReference type="EMBL" id="KN880605">
    <property type="protein sequence ID" value="KIY65073.1"/>
    <property type="molecule type" value="Genomic_DNA"/>
</dbReference>
<dbReference type="GO" id="GO:0016853">
    <property type="term" value="F:isomerase activity"/>
    <property type="evidence" value="ECO:0007669"/>
    <property type="project" value="UniProtKB-KW"/>
</dbReference>
<dbReference type="GO" id="GO:0005737">
    <property type="term" value="C:cytoplasm"/>
    <property type="evidence" value="ECO:0007669"/>
    <property type="project" value="TreeGrafter"/>
</dbReference>
<evidence type="ECO:0000256" key="2">
    <source>
        <dbReference type="ARBA" id="ARBA00023235"/>
    </source>
</evidence>
<organism evidence="3 4">
    <name type="scientific">Cylindrobasidium torrendii FP15055 ss-10</name>
    <dbReference type="NCBI Taxonomy" id="1314674"/>
    <lineage>
        <taxon>Eukaryota</taxon>
        <taxon>Fungi</taxon>
        <taxon>Dikarya</taxon>
        <taxon>Basidiomycota</taxon>
        <taxon>Agaricomycotina</taxon>
        <taxon>Agaricomycetes</taxon>
        <taxon>Agaricomycetidae</taxon>
        <taxon>Agaricales</taxon>
        <taxon>Marasmiineae</taxon>
        <taxon>Physalacriaceae</taxon>
        <taxon>Cylindrobasidium</taxon>
    </lineage>
</organism>
<keyword evidence="4" id="KW-1185">Reference proteome</keyword>
<dbReference type="STRING" id="1314674.A0A0D7B3A6"/>
<evidence type="ECO:0000313" key="3">
    <source>
        <dbReference type="EMBL" id="KIY65073.1"/>
    </source>
</evidence>
<accession>A0A0D7B3A6</accession>
<dbReference type="PIRSF" id="PIRSF016184">
    <property type="entry name" value="PhzC_PhzF"/>
    <property type="match status" value="1"/>
</dbReference>
<dbReference type="InterPro" id="IPR003719">
    <property type="entry name" value="Phenazine_PhzF-like"/>
</dbReference>
<protein>
    <submittedName>
        <fullName evidence="3">Diaminopimelate epimerase-like protein</fullName>
    </submittedName>
</protein>
<evidence type="ECO:0000313" key="4">
    <source>
        <dbReference type="Proteomes" id="UP000054007"/>
    </source>
</evidence>
<dbReference type="SUPFAM" id="SSF54506">
    <property type="entry name" value="Diaminopimelate epimerase-like"/>
    <property type="match status" value="1"/>
</dbReference>